<dbReference type="WBParaSite" id="ECPE_0001073001-mRNA-1">
    <property type="protein sequence ID" value="ECPE_0001073001-mRNA-1"/>
    <property type="gene ID" value="ECPE_0001073001"/>
</dbReference>
<evidence type="ECO:0000313" key="1">
    <source>
        <dbReference type="EMBL" id="VDP87477.1"/>
    </source>
</evidence>
<gene>
    <name evidence="1" type="ORF">ECPE_LOCUS10697</name>
</gene>
<dbReference type="Proteomes" id="UP000272942">
    <property type="component" value="Unassembled WGS sequence"/>
</dbReference>
<reference evidence="1 2" key="2">
    <citation type="submission" date="2018-11" db="EMBL/GenBank/DDBJ databases">
        <authorList>
            <consortium name="Pathogen Informatics"/>
        </authorList>
    </citation>
    <scope>NUCLEOTIDE SEQUENCE [LARGE SCALE GENOMIC DNA]</scope>
    <source>
        <strain evidence="1 2">Egypt</strain>
    </source>
</reference>
<reference evidence="3" key="1">
    <citation type="submission" date="2016-06" db="UniProtKB">
        <authorList>
            <consortium name="WormBaseParasite"/>
        </authorList>
    </citation>
    <scope>IDENTIFICATION</scope>
</reference>
<sequence length="98" mass="10781">MAQRFSFSALCVTTDTDGVTDPIDLTLCRLLLVSDDLGQNIWFATRSGIIGRFPMPSIVHGKEGGPEPDKFVIALGHDDVNLWSEQPQSPQHQSKISE</sequence>
<proteinExistence type="predicted"/>
<keyword evidence="2" id="KW-1185">Reference proteome</keyword>
<dbReference type="OrthoDB" id="10256043at2759"/>
<name>A0A183AUR3_9TREM</name>
<evidence type="ECO:0000313" key="3">
    <source>
        <dbReference type="WBParaSite" id="ECPE_0001073001-mRNA-1"/>
    </source>
</evidence>
<evidence type="ECO:0000313" key="2">
    <source>
        <dbReference type="Proteomes" id="UP000272942"/>
    </source>
</evidence>
<accession>A0A183AUR3</accession>
<dbReference type="EMBL" id="UZAN01049510">
    <property type="protein sequence ID" value="VDP87477.1"/>
    <property type="molecule type" value="Genomic_DNA"/>
</dbReference>
<dbReference type="AlphaFoldDB" id="A0A183AUR3"/>
<protein>
    <submittedName>
        <fullName evidence="1 3">Uncharacterized protein</fullName>
    </submittedName>
</protein>
<organism evidence="3">
    <name type="scientific">Echinostoma caproni</name>
    <dbReference type="NCBI Taxonomy" id="27848"/>
    <lineage>
        <taxon>Eukaryota</taxon>
        <taxon>Metazoa</taxon>
        <taxon>Spiralia</taxon>
        <taxon>Lophotrochozoa</taxon>
        <taxon>Platyhelminthes</taxon>
        <taxon>Trematoda</taxon>
        <taxon>Digenea</taxon>
        <taxon>Plagiorchiida</taxon>
        <taxon>Echinostomata</taxon>
        <taxon>Echinostomatoidea</taxon>
        <taxon>Echinostomatidae</taxon>
        <taxon>Echinostoma</taxon>
    </lineage>
</organism>